<dbReference type="InterPro" id="IPR021673">
    <property type="entry name" value="RLR_CTR"/>
</dbReference>
<dbReference type="PANTHER" id="PTHR14074:SF7">
    <property type="entry name" value="ATP-DEPENDENT RNA HELICASE DHX58"/>
    <property type="match status" value="1"/>
</dbReference>
<dbReference type="Gene3D" id="2.170.150.30">
    <property type="entry name" value="RIG-I-like receptor, C-terminal regulatory domain"/>
    <property type="match status" value="1"/>
</dbReference>
<dbReference type="InterPro" id="IPR041204">
    <property type="entry name" value="RIG-I-like_C"/>
</dbReference>
<dbReference type="PROSITE" id="PS51789">
    <property type="entry name" value="RLR_CTR"/>
    <property type="match status" value="1"/>
</dbReference>
<comment type="catalytic activity">
    <reaction evidence="15">
        <text>ATP + H2O = ADP + phosphate + H(+)</text>
        <dbReference type="Rhea" id="RHEA:13065"/>
        <dbReference type="ChEBI" id="CHEBI:15377"/>
        <dbReference type="ChEBI" id="CHEBI:15378"/>
        <dbReference type="ChEBI" id="CHEBI:30616"/>
        <dbReference type="ChEBI" id="CHEBI:43474"/>
        <dbReference type="ChEBI" id="CHEBI:456216"/>
        <dbReference type="EC" id="3.6.4.13"/>
    </reaction>
    <physiologicalReaction direction="left-to-right" evidence="15">
        <dbReference type="Rhea" id="RHEA:13066"/>
    </physiologicalReaction>
</comment>
<evidence type="ECO:0000256" key="10">
    <source>
        <dbReference type="ARBA" id="ARBA00022833"/>
    </source>
</evidence>
<evidence type="ECO:0000313" key="19">
    <source>
        <dbReference type="Ensembl" id="ENSPKIP00000002172.1"/>
    </source>
</evidence>
<keyword evidence="6" id="KW-0479">Metal-binding</keyword>
<dbReference type="Pfam" id="PF11648">
    <property type="entry name" value="RIG-I_C-RD"/>
    <property type="match status" value="1"/>
</dbReference>
<evidence type="ECO:0000256" key="14">
    <source>
        <dbReference type="ARBA" id="ARBA00023118"/>
    </source>
</evidence>
<proteinExistence type="inferred from homology"/>
<dbReference type="GO" id="GO:0016787">
    <property type="term" value="F:hydrolase activity"/>
    <property type="evidence" value="ECO:0007669"/>
    <property type="project" value="UniProtKB-KW"/>
</dbReference>
<evidence type="ECO:0000256" key="11">
    <source>
        <dbReference type="ARBA" id="ARBA00022840"/>
    </source>
</evidence>
<dbReference type="GO" id="GO:0140374">
    <property type="term" value="P:antiviral innate immune response"/>
    <property type="evidence" value="ECO:0007669"/>
    <property type="project" value="TreeGrafter"/>
</dbReference>
<evidence type="ECO:0000256" key="5">
    <source>
        <dbReference type="ARBA" id="ARBA00022588"/>
    </source>
</evidence>
<feature type="domain" description="Helicase ATP-binding" evidence="16">
    <location>
        <begin position="14"/>
        <end position="192"/>
    </location>
</feature>
<dbReference type="GO" id="GO:0002753">
    <property type="term" value="P:cytoplasmic pattern recognition receptor signaling pathway"/>
    <property type="evidence" value="ECO:0007669"/>
    <property type="project" value="TreeGrafter"/>
</dbReference>
<dbReference type="RefSeq" id="XP_023691140.1">
    <property type="nucleotide sequence ID" value="XM_023835372.2"/>
</dbReference>
<evidence type="ECO:0000256" key="6">
    <source>
        <dbReference type="ARBA" id="ARBA00022723"/>
    </source>
</evidence>
<keyword evidence="9" id="KW-0347">Helicase</keyword>
<dbReference type="InterPro" id="IPR006935">
    <property type="entry name" value="Helicase/UvrB_N"/>
</dbReference>
<name>A0A3B3Q6B8_9TELE</name>
<sequence>MEEIQLYGYQAEVVRPALDGRNIIIWLPTGGGKTRAAVYVAKRHLESKREAKVAVLVNKVHLVDQHFSKEFHPFLGSQYKVVPISGESAEKDFFSVVVKSSDVIICTAQILENALKSTEEEKHVKLTDFTLLIIDECHHTQKETVYNKIMGSYVEQKLTGEMNLPQVLGLTASLGTGGAKTFDGAKKHILQVCANLDASAIMSSEEHAVELQQRVPRPIKKYDIVQERLKDPFGDHVKFMMQTIHEFMDLEDVFNDFGTQEYEASVVLLEKKGVERRNRQLAQCALHLRQYNNALLINDTVRMVDALNVLDDFYSDEKIKRIGLDATDWFLFGLFEENRTELKALAGMAQHENPKLAQLESTFLQQFDSQANSRGILFTKTRVSARCLYDWILANRALQDTSIKAAILTGAGNQISHMTQNEQKQTIRRFREGHLNLLISTSVAEEGLDIPECNLVVRYGLLTNEIAMQQASGRARAQGSVYSVVALETGREIKREKTNEYLEELTQRAIHEVQQMNPRDFQRQIIEIQEETMIMKRMAGLKMRQKQNRYDPASVTLSCRTCYAEVAHGNDIQLVDDAHYVNVNPTFKKYYRAGGQIHLEKSFKDWNPGRKISCAACGVEWGMEIIYKNVTLPNLAIKNFALVTKEGTRPVKKWKDIPFPIEEFSYTDYCLAHFPDL</sequence>
<keyword evidence="8" id="KW-0378">Hydrolase</keyword>
<dbReference type="KEGG" id="pki:111855900"/>
<evidence type="ECO:0000256" key="7">
    <source>
        <dbReference type="ARBA" id="ARBA00022741"/>
    </source>
</evidence>
<evidence type="ECO:0000256" key="8">
    <source>
        <dbReference type="ARBA" id="ARBA00022801"/>
    </source>
</evidence>
<dbReference type="Pfam" id="PF04851">
    <property type="entry name" value="ResIII"/>
    <property type="match status" value="1"/>
</dbReference>
<dbReference type="GeneID" id="111855900"/>
<evidence type="ECO:0000256" key="1">
    <source>
        <dbReference type="ARBA" id="ARBA00004496"/>
    </source>
</evidence>
<feature type="domain" description="RLR CTR" evidence="18">
    <location>
        <begin position="545"/>
        <end position="671"/>
    </location>
</feature>
<dbReference type="SMART" id="SM00487">
    <property type="entry name" value="DEXDc"/>
    <property type="match status" value="1"/>
</dbReference>
<keyword evidence="14" id="KW-0051">Antiviral defense</keyword>
<dbReference type="GO" id="GO:0039536">
    <property type="term" value="P:negative regulation of RIG-I signaling pathway"/>
    <property type="evidence" value="ECO:0007669"/>
    <property type="project" value="TreeGrafter"/>
</dbReference>
<keyword evidence="12" id="KW-0391">Immunity</keyword>
<evidence type="ECO:0000259" key="17">
    <source>
        <dbReference type="PROSITE" id="PS51194"/>
    </source>
</evidence>
<keyword evidence="5" id="KW-0399">Innate immunity</keyword>
<keyword evidence="13" id="KW-0694">RNA-binding</keyword>
<dbReference type="STRING" id="1676925.ENSPKIP00000002172"/>
<protein>
    <recommendedName>
        <fullName evidence="3">RNA helicase</fullName>
        <ecNumber evidence="3">3.6.4.13</ecNumber>
    </recommendedName>
</protein>
<dbReference type="GO" id="GO:0003677">
    <property type="term" value="F:DNA binding"/>
    <property type="evidence" value="ECO:0007669"/>
    <property type="project" value="InterPro"/>
</dbReference>
<keyword evidence="20" id="KW-1185">Reference proteome</keyword>
<dbReference type="Ensembl" id="ENSPKIT00000026144.1">
    <property type="protein sequence ID" value="ENSPKIP00000002203.1"/>
    <property type="gene ID" value="ENSPKIG00000020140.1"/>
</dbReference>
<dbReference type="Ensembl" id="ENSPKIT00000026112.1">
    <property type="protein sequence ID" value="ENSPKIP00000002172.1"/>
    <property type="gene ID" value="ENSPKIG00000020140.1"/>
</dbReference>
<dbReference type="GeneTree" id="ENSGT00940000153173"/>
<dbReference type="GO" id="GO:0003727">
    <property type="term" value="F:single-stranded RNA binding"/>
    <property type="evidence" value="ECO:0007669"/>
    <property type="project" value="TreeGrafter"/>
</dbReference>
<comment type="subcellular location">
    <subcellularLocation>
        <location evidence="1">Cytoplasm</location>
    </subcellularLocation>
</comment>
<dbReference type="GO" id="GO:0008270">
    <property type="term" value="F:zinc ion binding"/>
    <property type="evidence" value="ECO:0007669"/>
    <property type="project" value="TreeGrafter"/>
</dbReference>
<keyword evidence="7" id="KW-0547">Nucleotide-binding</keyword>
<keyword evidence="10" id="KW-0862">Zinc</keyword>
<evidence type="ECO:0000256" key="12">
    <source>
        <dbReference type="ARBA" id="ARBA00022859"/>
    </source>
</evidence>
<evidence type="ECO:0000259" key="18">
    <source>
        <dbReference type="PROSITE" id="PS51789"/>
    </source>
</evidence>
<dbReference type="GO" id="GO:0005737">
    <property type="term" value="C:cytoplasm"/>
    <property type="evidence" value="ECO:0007669"/>
    <property type="project" value="UniProtKB-SubCell"/>
</dbReference>
<dbReference type="GO" id="GO:0003724">
    <property type="term" value="F:RNA helicase activity"/>
    <property type="evidence" value="ECO:0007669"/>
    <property type="project" value="UniProtKB-EC"/>
</dbReference>
<dbReference type="CTD" id="79132"/>
<comment type="similarity">
    <text evidence="2">Belongs to the helicase family. RLR subfamily.</text>
</comment>
<evidence type="ECO:0000256" key="2">
    <source>
        <dbReference type="ARBA" id="ARBA00006866"/>
    </source>
</evidence>
<dbReference type="InterPro" id="IPR051363">
    <property type="entry name" value="RLR_Helicase"/>
</dbReference>
<dbReference type="PROSITE" id="PS51194">
    <property type="entry name" value="HELICASE_CTER"/>
    <property type="match status" value="1"/>
</dbReference>
<dbReference type="Gene3D" id="1.20.1320.30">
    <property type="match status" value="1"/>
</dbReference>
<dbReference type="InterPro" id="IPR038557">
    <property type="entry name" value="RLR_C_sf"/>
</dbReference>
<dbReference type="PROSITE" id="PS51192">
    <property type="entry name" value="HELICASE_ATP_BIND_1"/>
    <property type="match status" value="1"/>
</dbReference>
<dbReference type="Pfam" id="PF18119">
    <property type="entry name" value="RIG-I_C"/>
    <property type="match status" value="1"/>
</dbReference>
<keyword evidence="4" id="KW-0963">Cytoplasm</keyword>
<dbReference type="AlphaFoldDB" id="A0A3B3Q6B8"/>
<dbReference type="Gene3D" id="3.40.50.300">
    <property type="entry name" value="P-loop containing nucleotide triphosphate hydrolases"/>
    <property type="match status" value="2"/>
</dbReference>
<evidence type="ECO:0000256" key="4">
    <source>
        <dbReference type="ARBA" id="ARBA00022490"/>
    </source>
</evidence>
<evidence type="ECO:0000259" key="16">
    <source>
        <dbReference type="PROSITE" id="PS51192"/>
    </source>
</evidence>
<dbReference type="InterPro" id="IPR014001">
    <property type="entry name" value="Helicase_ATP-bd"/>
</dbReference>
<evidence type="ECO:0000313" key="20">
    <source>
        <dbReference type="Proteomes" id="UP000261540"/>
    </source>
</evidence>
<dbReference type="Proteomes" id="UP000261540">
    <property type="component" value="Unplaced"/>
</dbReference>
<dbReference type="EC" id="3.6.4.13" evidence="3"/>
<dbReference type="SMART" id="SM00490">
    <property type="entry name" value="HELICc"/>
    <property type="match status" value="1"/>
</dbReference>
<organism evidence="19 20">
    <name type="scientific">Paramormyrops kingsleyae</name>
    <dbReference type="NCBI Taxonomy" id="1676925"/>
    <lineage>
        <taxon>Eukaryota</taxon>
        <taxon>Metazoa</taxon>
        <taxon>Chordata</taxon>
        <taxon>Craniata</taxon>
        <taxon>Vertebrata</taxon>
        <taxon>Euteleostomi</taxon>
        <taxon>Actinopterygii</taxon>
        <taxon>Neopterygii</taxon>
        <taxon>Teleostei</taxon>
        <taxon>Osteoglossocephala</taxon>
        <taxon>Osteoglossomorpha</taxon>
        <taxon>Osteoglossiformes</taxon>
        <taxon>Mormyridae</taxon>
        <taxon>Paramormyrops</taxon>
    </lineage>
</organism>
<evidence type="ECO:0000256" key="3">
    <source>
        <dbReference type="ARBA" id="ARBA00012552"/>
    </source>
</evidence>
<dbReference type="GO" id="GO:0005524">
    <property type="term" value="F:ATP binding"/>
    <property type="evidence" value="ECO:0007669"/>
    <property type="project" value="UniProtKB-KW"/>
</dbReference>
<dbReference type="RefSeq" id="XP_072561039.1">
    <property type="nucleotide sequence ID" value="XM_072704938.1"/>
</dbReference>
<dbReference type="CDD" id="cd12090">
    <property type="entry name" value="MDA5_ID"/>
    <property type="match status" value="1"/>
</dbReference>
<reference evidence="19" key="1">
    <citation type="submission" date="2025-05" db="UniProtKB">
        <authorList>
            <consortium name="Ensembl"/>
        </authorList>
    </citation>
    <scope>IDENTIFICATION</scope>
</reference>
<evidence type="ECO:0000256" key="13">
    <source>
        <dbReference type="ARBA" id="ARBA00022884"/>
    </source>
</evidence>
<accession>A0A3B3Q6B8</accession>
<dbReference type="OrthoDB" id="416741at2759"/>
<keyword evidence="11" id="KW-0067">ATP-binding</keyword>
<dbReference type="SUPFAM" id="SSF52540">
    <property type="entry name" value="P-loop containing nucleoside triphosphate hydrolases"/>
    <property type="match status" value="1"/>
</dbReference>
<dbReference type="InterPro" id="IPR027417">
    <property type="entry name" value="P-loop_NTPase"/>
</dbReference>
<dbReference type="RefSeq" id="XP_023691139.1">
    <property type="nucleotide sequence ID" value="XM_023835371.2"/>
</dbReference>
<dbReference type="GO" id="GO:0003725">
    <property type="term" value="F:double-stranded RNA binding"/>
    <property type="evidence" value="ECO:0007669"/>
    <property type="project" value="TreeGrafter"/>
</dbReference>
<dbReference type="InterPro" id="IPR001650">
    <property type="entry name" value="Helicase_C-like"/>
</dbReference>
<dbReference type="PANTHER" id="PTHR14074">
    <property type="entry name" value="HELICASE WITH DEATH DOMAIN-RELATED"/>
    <property type="match status" value="1"/>
</dbReference>
<dbReference type="Pfam" id="PF00271">
    <property type="entry name" value="Helicase_C"/>
    <property type="match status" value="1"/>
</dbReference>
<feature type="domain" description="Helicase C-terminal" evidence="17">
    <location>
        <begin position="355"/>
        <end position="534"/>
    </location>
</feature>
<evidence type="ECO:0000256" key="9">
    <source>
        <dbReference type="ARBA" id="ARBA00022806"/>
    </source>
</evidence>
<evidence type="ECO:0000256" key="15">
    <source>
        <dbReference type="ARBA" id="ARBA00049390"/>
    </source>
</evidence>